<dbReference type="Pfam" id="PF01070">
    <property type="entry name" value="FMN_dh"/>
    <property type="match status" value="1"/>
</dbReference>
<evidence type="ECO:0000259" key="9">
    <source>
        <dbReference type="PROSITE" id="PS51349"/>
    </source>
</evidence>
<reference evidence="10 11" key="1">
    <citation type="journal article" date="2019" name="Plant Biotechnol. J.">
        <title>The red bayberry genome and genetic basis of sex determination.</title>
        <authorList>
            <person name="Jia H.M."/>
            <person name="Jia H.J."/>
            <person name="Cai Q.L."/>
            <person name="Wang Y."/>
            <person name="Zhao H.B."/>
            <person name="Yang W.F."/>
            <person name="Wang G.Y."/>
            <person name="Li Y.H."/>
            <person name="Zhan D.L."/>
            <person name="Shen Y.T."/>
            <person name="Niu Q.F."/>
            <person name="Chang L."/>
            <person name="Qiu J."/>
            <person name="Zhao L."/>
            <person name="Xie H.B."/>
            <person name="Fu W.Y."/>
            <person name="Jin J."/>
            <person name="Li X.W."/>
            <person name="Jiao Y."/>
            <person name="Zhou C.C."/>
            <person name="Tu T."/>
            <person name="Chai C.Y."/>
            <person name="Gao J.L."/>
            <person name="Fan L.J."/>
            <person name="van de Weg E."/>
            <person name="Wang J.Y."/>
            <person name="Gao Z.S."/>
        </authorList>
    </citation>
    <scope>NUCLEOTIDE SEQUENCE [LARGE SCALE GENOMIC DNA]</scope>
    <source>
        <tissue evidence="10">Leaves</tissue>
    </source>
</reference>
<evidence type="ECO:0000256" key="6">
    <source>
        <dbReference type="ARBA" id="ARBA00023002"/>
    </source>
</evidence>
<keyword evidence="5" id="KW-0288">FMN</keyword>
<dbReference type="OrthoDB" id="25826at2759"/>
<dbReference type="Gene3D" id="3.20.20.70">
    <property type="entry name" value="Aldolase class I"/>
    <property type="match status" value="1"/>
</dbReference>
<dbReference type="SUPFAM" id="SSF51395">
    <property type="entry name" value="FMN-linked oxidoreductases"/>
    <property type="match status" value="1"/>
</dbReference>
<comment type="caution">
    <text evidence="10">The sequence shown here is derived from an EMBL/GenBank/DDBJ whole genome shotgun (WGS) entry which is preliminary data.</text>
</comment>
<evidence type="ECO:0000256" key="5">
    <source>
        <dbReference type="ARBA" id="ARBA00022643"/>
    </source>
</evidence>
<protein>
    <submittedName>
        <fullName evidence="10">Peroxisomal (S)-2-hydroxy-acid oxidase GLO5</fullName>
    </submittedName>
</protein>
<evidence type="ECO:0000256" key="7">
    <source>
        <dbReference type="ARBA" id="ARBA00024042"/>
    </source>
</evidence>
<dbReference type="PANTHER" id="PTHR10578">
    <property type="entry name" value="S -2-HYDROXY-ACID OXIDASE-RELATED"/>
    <property type="match status" value="1"/>
</dbReference>
<evidence type="ECO:0000313" key="11">
    <source>
        <dbReference type="Proteomes" id="UP000516437"/>
    </source>
</evidence>
<evidence type="ECO:0000256" key="2">
    <source>
        <dbReference type="ARBA" id="ARBA00004923"/>
    </source>
</evidence>
<comment type="pathway">
    <text evidence="2">Photosynthesis; photorespiration; glycine from 2-phosphoglycolate: step 2/3.</text>
</comment>
<gene>
    <name evidence="10" type="ORF">CJ030_MR2G000412</name>
</gene>
<comment type="similarity">
    <text evidence="7">Belongs to the FMN-dependent alpha-hydroxy acid dehydrogenase family.</text>
</comment>
<keyword evidence="4" id="KW-0285">Flavoprotein</keyword>
<dbReference type="EMBL" id="RXIC02000020">
    <property type="protein sequence ID" value="KAB1222603.1"/>
    <property type="molecule type" value="Genomic_DNA"/>
</dbReference>
<dbReference type="InterPro" id="IPR013785">
    <property type="entry name" value="Aldolase_TIM"/>
</dbReference>
<organism evidence="10 11">
    <name type="scientific">Morella rubra</name>
    <name type="common">Chinese bayberry</name>
    <dbReference type="NCBI Taxonomy" id="262757"/>
    <lineage>
        <taxon>Eukaryota</taxon>
        <taxon>Viridiplantae</taxon>
        <taxon>Streptophyta</taxon>
        <taxon>Embryophyta</taxon>
        <taxon>Tracheophyta</taxon>
        <taxon>Spermatophyta</taxon>
        <taxon>Magnoliopsida</taxon>
        <taxon>eudicotyledons</taxon>
        <taxon>Gunneridae</taxon>
        <taxon>Pentapetalae</taxon>
        <taxon>rosids</taxon>
        <taxon>fabids</taxon>
        <taxon>Fagales</taxon>
        <taxon>Myricaceae</taxon>
        <taxon>Morella</taxon>
    </lineage>
</organism>
<evidence type="ECO:0000313" key="10">
    <source>
        <dbReference type="EMBL" id="KAB1222603.1"/>
    </source>
</evidence>
<evidence type="ECO:0000256" key="8">
    <source>
        <dbReference type="ARBA" id="ARBA00036241"/>
    </source>
</evidence>
<proteinExistence type="inferred from homology"/>
<dbReference type="GO" id="GO:0010181">
    <property type="term" value="F:FMN binding"/>
    <property type="evidence" value="ECO:0007669"/>
    <property type="project" value="InterPro"/>
</dbReference>
<dbReference type="GO" id="GO:0003973">
    <property type="term" value="F:(S)-2-hydroxy-acid oxidase activity"/>
    <property type="evidence" value="ECO:0007669"/>
    <property type="project" value="UniProtKB-EC"/>
</dbReference>
<evidence type="ECO:0000256" key="1">
    <source>
        <dbReference type="ARBA" id="ARBA00001917"/>
    </source>
</evidence>
<evidence type="ECO:0000256" key="4">
    <source>
        <dbReference type="ARBA" id="ARBA00022630"/>
    </source>
</evidence>
<dbReference type="PROSITE" id="PS51349">
    <property type="entry name" value="FMN_HYDROXY_ACID_DH_2"/>
    <property type="match status" value="1"/>
</dbReference>
<dbReference type="GO" id="GO:0005777">
    <property type="term" value="C:peroxisome"/>
    <property type="evidence" value="ECO:0007669"/>
    <property type="project" value="TreeGrafter"/>
</dbReference>
<dbReference type="AlphaFoldDB" id="A0A6A1WCJ7"/>
<sequence length="334" mass="37343">MEITNVTEYEAIAKEKLPKMVYDYYASGAEDQWTLKENRIAFSRILFRPRILVDVSKIDITTTVLGFNISMPIMIAPTAMQKMAHPDGEYATARAASAAGTIMVWFPIRLLQTLSSWATSSVEEVTSTGPGIRFFQLYVYKDRNVVQQLVRRAERAGFKAIALTVDTPRLGRREADIKNREVVVDCHPSDSIDERGDDGVATVASEEAIELPANINSLAQDGCRMDASAVLYTSVKSAHASVAMLHQKKIRGGMVWARQLGGEALILQLAIAMVQIDVDNMSPACCKIFEVLLLIGLFQRKYITAMLMQFLLQEMVKQHCEMESHEEKLHKLVL</sequence>
<accession>A0A6A1WCJ7</accession>
<dbReference type="GO" id="GO:0009854">
    <property type="term" value="P:oxidative photosynthetic carbon pathway"/>
    <property type="evidence" value="ECO:0007669"/>
    <property type="project" value="UniProtKB-KW"/>
</dbReference>
<evidence type="ECO:0000256" key="3">
    <source>
        <dbReference type="ARBA" id="ARBA00022594"/>
    </source>
</evidence>
<keyword evidence="11" id="KW-1185">Reference proteome</keyword>
<dbReference type="PANTHER" id="PTHR10578:SF107">
    <property type="entry name" value="2-HYDROXYACID OXIDASE 1"/>
    <property type="match status" value="1"/>
</dbReference>
<comment type="cofactor">
    <cofactor evidence="1">
        <name>FMN</name>
        <dbReference type="ChEBI" id="CHEBI:58210"/>
    </cofactor>
</comment>
<feature type="domain" description="FMN hydroxy acid dehydrogenase" evidence="9">
    <location>
        <begin position="1"/>
        <end position="334"/>
    </location>
</feature>
<comment type="catalytic activity">
    <reaction evidence="8">
        <text>glycolate + O2 = glyoxylate + H2O2</text>
        <dbReference type="Rhea" id="RHEA:25311"/>
        <dbReference type="ChEBI" id="CHEBI:15379"/>
        <dbReference type="ChEBI" id="CHEBI:16240"/>
        <dbReference type="ChEBI" id="CHEBI:29805"/>
        <dbReference type="ChEBI" id="CHEBI:36655"/>
        <dbReference type="EC" id="1.1.3.15"/>
    </reaction>
    <physiologicalReaction direction="left-to-right" evidence="8">
        <dbReference type="Rhea" id="RHEA:25312"/>
    </physiologicalReaction>
</comment>
<name>A0A6A1WCJ7_9ROSI</name>
<keyword evidence="6" id="KW-0560">Oxidoreductase</keyword>
<dbReference type="CDD" id="cd02809">
    <property type="entry name" value="alpha_hydroxyacid_oxid_FMN"/>
    <property type="match status" value="1"/>
</dbReference>
<dbReference type="InterPro" id="IPR012133">
    <property type="entry name" value="Alpha-hydoxy_acid_DH_FMN"/>
</dbReference>
<keyword evidence="3" id="KW-0323">Glycolate pathway</keyword>
<dbReference type="Proteomes" id="UP000516437">
    <property type="component" value="Chromosome 2"/>
</dbReference>
<dbReference type="InterPro" id="IPR000262">
    <property type="entry name" value="FMN-dep_DH"/>
</dbReference>
<dbReference type="InterPro" id="IPR037396">
    <property type="entry name" value="FMN_HAD"/>
</dbReference>